<dbReference type="InterPro" id="IPR014001">
    <property type="entry name" value="Helicase_ATP-bd"/>
</dbReference>
<evidence type="ECO:0000256" key="5">
    <source>
        <dbReference type="SAM" id="MobiDB-lite"/>
    </source>
</evidence>
<dbReference type="InterPro" id="IPR007502">
    <property type="entry name" value="Helicase-assoc_dom"/>
</dbReference>
<evidence type="ECO:0000256" key="1">
    <source>
        <dbReference type="ARBA" id="ARBA00022741"/>
    </source>
</evidence>
<gene>
    <name evidence="8" type="primary">hrpB</name>
    <name evidence="8" type="ORF">F8O05_03915</name>
</gene>
<dbReference type="PROSITE" id="PS00690">
    <property type="entry name" value="DEAH_ATP_HELICASE"/>
    <property type="match status" value="1"/>
</dbReference>
<dbReference type="PIRSF" id="PIRSF005496">
    <property type="entry name" value="ATP_hel_hrpB"/>
    <property type="match status" value="1"/>
</dbReference>
<feature type="domain" description="Helicase ATP-binding" evidence="6">
    <location>
        <begin position="21"/>
        <end position="180"/>
    </location>
</feature>
<comment type="caution">
    <text evidence="8">The sequence shown here is derived from an EMBL/GenBank/DDBJ whole genome shotgun (WGS) entry which is preliminary data.</text>
</comment>
<evidence type="ECO:0000259" key="7">
    <source>
        <dbReference type="PROSITE" id="PS51194"/>
    </source>
</evidence>
<dbReference type="Pfam" id="PF00271">
    <property type="entry name" value="Helicase_C"/>
    <property type="match status" value="1"/>
</dbReference>
<dbReference type="SUPFAM" id="SSF52540">
    <property type="entry name" value="P-loop containing nucleoside triphosphate hydrolases"/>
    <property type="match status" value="1"/>
</dbReference>
<dbReference type="GO" id="GO:0016787">
    <property type="term" value="F:hydrolase activity"/>
    <property type="evidence" value="ECO:0007669"/>
    <property type="project" value="UniProtKB-KW"/>
</dbReference>
<dbReference type="Pfam" id="PF00270">
    <property type="entry name" value="DEAD"/>
    <property type="match status" value="1"/>
</dbReference>
<dbReference type="InterPro" id="IPR013689">
    <property type="entry name" value="RNA_helicase_ATP-dep_HrpB_C"/>
</dbReference>
<protein>
    <submittedName>
        <fullName evidence="8">ATP-dependent helicase HrpB</fullName>
    </submittedName>
</protein>
<evidence type="ECO:0000313" key="8">
    <source>
        <dbReference type="EMBL" id="KAB1643955.1"/>
    </source>
</evidence>
<evidence type="ECO:0000259" key="6">
    <source>
        <dbReference type="PROSITE" id="PS51192"/>
    </source>
</evidence>
<dbReference type="InterPro" id="IPR027417">
    <property type="entry name" value="P-loop_NTPase"/>
</dbReference>
<keyword evidence="3 8" id="KW-0347">Helicase</keyword>
<keyword evidence="4" id="KW-0067">ATP-binding</keyword>
<dbReference type="PANTHER" id="PTHR43519">
    <property type="entry name" value="ATP-DEPENDENT RNA HELICASE HRPB"/>
    <property type="match status" value="1"/>
</dbReference>
<name>A0A7J5BCL4_9MICO</name>
<feature type="region of interest" description="Disordered" evidence="5">
    <location>
        <begin position="807"/>
        <end position="830"/>
    </location>
</feature>
<dbReference type="Gene3D" id="1.20.120.1080">
    <property type="match status" value="1"/>
</dbReference>
<dbReference type="RefSeq" id="WP_158051459.1">
    <property type="nucleotide sequence ID" value="NZ_WBKB01000002.1"/>
</dbReference>
<reference evidence="8 9" key="1">
    <citation type="submission" date="2019-09" db="EMBL/GenBank/DDBJ databases">
        <title>Phylogeny of genus Pseudoclavibacter and closely related genus.</title>
        <authorList>
            <person name="Li Y."/>
        </authorList>
    </citation>
    <scope>NUCLEOTIDE SEQUENCE [LARGE SCALE GENOMIC DNA]</scope>
    <source>
        <strain evidence="8 9">KCTC 13959</strain>
    </source>
</reference>
<evidence type="ECO:0000313" key="9">
    <source>
        <dbReference type="Proteomes" id="UP000433493"/>
    </source>
</evidence>
<evidence type="ECO:0000256" key="2">
    <source>
        <dbReference type="ARBA" id="ARBA00022801"/>
    </source>
</evidence>
<dbReference type="OrthoDB" id="9805617at2"/>
<dbReference type="SMART" id="SM00487">
    <property type="entry name" value="DEXDc"/>
    <property type="match status" value="1"/>
</dbReference>
<dbReference type="GO" id="GO:0003676">
    <property type="term" value="F:nucleic acid binding"/>
    <property type="evidence" value="ECO:0007669"/>
    <property type="project" value="InterPro"/>
</dbReference>
<dbReference type="Gene3D" id="3.40.50.300">
    <property type="entry name" value="P-loop containing nucleotide triphosphate hydrolases"/>
    <property type="match status" value="2"/>
</dbReference>
<dbReference type="GO" id="GO:0004386">
    <property type="term" value="F:helicase activity"/>
    <property type="evidence" value="ECO:0007669"/>
    <property type="project" value="UniProtKB-KW"/>
</dbReference>
<keyword evidence="2" id="KW-0378">Hydrolase</keyword>
<dbReference type="Pfam" id="PF08482">
    <property type="entry name" value="HrpB_C"/>
    <property type="match status" value="1"/>
</dbReference>
<keyword evidence="9" id="KW-1185">Reference proteome</keyword>
<sequence>MFNLDSISQGLPAASLITPLEVALSQRGRAVVEAPPGSGKTTVVPPVVANACGRVIVTQPRRIAARAAAARVASLTGTPLGQTVGYSVRGDSRTSAATKIEFVTAGLLLRRLLASPELPGVAAVVLDEVHERDLDADLTFAMLCELAELREDLRLVAMSATLDAQRWAELLGDSVPIVRTGAEPHPLEIRYQPAQGPRLDQRGVSRDFLGHIVQTTASALREMESGSALAFLPGSWEVEQVVRGLRDLGISALPLTGSLSPAEQDAALTPGAQRVIVATSVAESSLTVPDVRVVVDSGLARVPRLDVERNISGLVTVPVARASGDQRAGRAARMGPGIAIRCVAEHEWAMFPAHTRPEILSADLTSAALTLAVWGAPGGVGMALPDAPDPLALQRAHETLAAIGALECEADRVTVTARGKQIARIPTHPRMARALIDASEILGGERAAQLVAAVESDQRAPGGDLAALLRDLRRGGSPASRRWRQDAKRLDQLAPSAARPDSEERLSDDEALALVVGLAYPERLARRRGDEYLLASGTGARLLRHSALSDQEWLAVADLGRTSQGTVIRAAVPVSMDTAILAAGSLLREEVETRWQQDRLVGRRVRALGAIELSAVAVAPDAAQARTAVVAMLHERGLGAFKWSPEAVQLRARLGLLHRTLGAPWPDVSEAALLALLDEWLGPELDALATGARFDRIHLVEPLRRLMPWPEASKFDELAPERLEVPSGSSIRVDYPAVDDPDAPPVLAVKLQECFGWLATPRLVAGRVPVLLHLLSPAQRPLAVTDDLASFWANAYTQVRAEMRGRYPKHPWPEDPLTAAPKRGTKKSAR</sequence>
<evidence type="ECO:0000256" key="3">
    <source>
        <dbReference type="ARBA" id="ARBA00022806"/>
    </source>
</evidence>
<dbReference type="PANTHER" id="PTHR43519:SF1">
    <property type="entry name" value="ATP-DEPENDENT RNA HELICASE HRPB"/>
    <property type="match status" value="1"/>
</dbReference>
<dbReference type="InterPro" id="IPR002464">
    <property type="entry name" value="DNA/RNA_helicase_DEAH_CS"/>
</dbReference>
<dbReference type="InterPro" id="IPR011545">
    <property type="entry name" value="DEAD/DEAH_box_helicase_dom"/>
</dbReference>
<dbReference type="PROSITE" id="PS51192">
    <property type="entry name" value="HELICASE_ATP_BIND_1"/>
    <property type="match status" value="1"/>
</dbReference>
<dbReference type="GO" id="GO:0005524">
    <property type="term" value="F:ATP binding"/>
    <property type="evidence" value="ECO:0007669"/>
    <property type="project" value="UniProtKB-KW"/>
</dbReference>
<keyword evidence="1" id="KW-0547">Nucleotide-binding</keyword>
<dbReference type="Proteomes" id="UP000433493">
    <property type="component" value="Unassembled WGS sequence"/>
</dbReference>
<dbReference type="NCBIfam" id="TIGR01970">
    <property type="entry name" value="DEAH_box_HrpB"/>
    <property type="match status" value="1"/>
</dbReference>
<dbReference type="PROSITE" id="PS51194">
    <property type="entry name" value="HELICASE_CTER"/>
    <property type="match status" value="1"/>
</dbReference>
<dbReference type="SMART" id="SM00490">
    <property type="entry name" value="HELICc"/>
    <property type="match status" value="1"/>
</dbReference>
<dbReference type="EMBL" id="WBKB01000002">
    <property type="protein sequence ID" value="KAB1643955.1"/>
    <property type="molecule type" value="Genomic_DNA"/>
</dbReference>
<dbReference type="SMART" id="SM00847">
    <property type="entry name" value="HA2"/>
    <property type="match status" value="1"/>
</dbReference>
<dbReference type="CDD" id="cd18791">
    <property type="entry name" value="SF2_C_RHA"/>
    <property type="match status" value="1"/>
</dbReference>
<feature type="domain" description="Helicase C-terminal" evidence="7">
    <location>
        <begin position="215"/>
        <end position="375"/>
    </location>
</feature>
<evidence type="ECO:0000256" key="4">
    <source>
        <dbReference type="ARBA" id="ARBA00022840"/>
    </source>
</evidence>
<organism evidence="8 9">
    <name type="scientific">Gulosibacter chungangensis</name>
    <dbReference type="NCBI Taxonomy" id="979746"/>
    <lineage>
        <taxon>Bacteria</taxon>
        <taxon>Bacillati</taxon>
        <taxon>Actinomycetota</taxon>
        <taxon>Actinomycetes</taxon>
        <taxon>Micrococcales</taxon>
        <taxon>Microbacteriaceae</taxon>
        <taxon>Gulosibacter</taxon>
    </lineage>
</organism>
<dbReference type="AlphaFoldDB" id="A0A7J5BCL4"/>
<dbReference type="InterPro" id="IPR001650">
    <property type="entry name" value="Helicase_C-like"/>
</dbReference>
<dbReference type="InterPro" id="IPR010225">
    <property type="entry name" value="HrpB"/>
</dbReference>
<proteinExistence type="predicted"/>
<accession>A0A7J5BCL4</accession>